<reference evidence="1 2" key="1">
    <citation type="submission" date="2023-10" db="EMBL/GenBank/DDBJ databases">
        <authorList>
            <person name="Wang X.X."/>
        </authorList>
    </citation>
    <scope>NUCLEOTIDE SEQUENCE [LARGE SCALE GENOMIC DNA]</scope>
    <source>
        <strain evidence="1 2">NBRC 12816</strain>
    </source>
</reference>
<sequence>MPYEVGAQVRLVRDVQVGGSGTAGRTGSPGPLFLAEGLRGVVTGSAPREAGGRAQDALAEFDRRVGGQRFDAHAAGLLGNLRDQILRQGAVDSGGAGAGTGYQVRFENGFVLHGLAEDFLARA</sequence>
<evidence type="ECO:0000313" key="1">
    <source>
        <dbReference type="EMBL" id="MDX2297395.1"/>
    </source>
</evidence>
<dbReference type="RefSeq" id="WP_319013519.1">
    <property type="nucleotide sequence ID" value="NZ_JAWJZF010000517.1"/>
</dbReference>
<gene>
    <name evidence="1" type="ORF">R2363_35100</name>
</gene>
<dbReference type="Proteomes" id="UP001278571">
    <property type="component" value="Unassembled WGS sequence"/>
</dbReference>
<evidence type="ECO:0000313" key="2">
    <source>
        <dbReference type="Proteomes" id="UP001278571"/>
    </source>
</evidence>
<comment type="caution">
    <text evidence="1">The sequence shown here is derived from an EMBL/GenBank/DDBJ whole genome shotgun (WGS) entry which is preliminary data.</text>
</comment>
<name>A0ABU4KHX2_9ACTN</name>
<dbReference type="EMBL" id="JAWJZF010000517">
    <property type="protein sequence ID" value="MDX2297395.1"/>
    <property type="molecule type" value="Genomic_DNA"/>
</dbReference>
<accession>A0ABU4KHX2</accession>
<keyword evidence="2" id="KW-1185">Reference proteome</keyword>
<protein>
    <submittedName>
        <fullName evidence="1">Uncharacterized protein</fullName>
    </submittedName>
</protein>
<proteinExistence type="predicted"/>
<organism evidence="1 2">
    <name type="scientific">Streptomyces roseolus</name>
    <dbReference type="NCBI Taxonomy" id="67358"/>
    <lineage>
        <taxon>Bacteria</taxon>
        <taxon>Bacillati</taxon>
        <taxon>Actinomycetota</taxon>
        <taxon>Actinomycetes</taxon>
        <taxon>Kitasatosporales</taxon>
        <taxon>Streptomycetaceae</taxon>
        <taxon>Streptomyces</taxon>
    </lineage>
</organism>